<dbReference type="EMBL" id="PJMW01000001">
    <property type="protein sequence ID" value="PKV98960.1"/>
    <property type="molecule type" value="Genomic_DNA"/>
</dbReference>
<proteinExistence type="predicted"/>
<dbReference type="Gene3D" id="3.40.50.720">
    <property type="entry name" value="NAD(P)-binding Rossmann-like Domain"/>
    <property type="match status" value="1"/>
</dbReference>
<sequence>MSLRVGLVGAGIAGASHALDIVTDPRLELVAVASRNGNSANALAETFGGRTFNSAAQMLAEARLDAVVVAVPPSAVLGIAELVPPRIPCLVEKPIATNPRELIRLQSLALSHPLMVAPFNRRYQVHVREGADVVADGEIGQVRRIVGKWVGPYRARYAADVPTYRGTAGQRCGVLVDSGSHALDLVAMFIPSWTFTPGVATGMKSLTERNVRGAEVEAELRFHIGGVEIELSFTDQPGHPDCGGWHMTVVGGAGTATVDPNYTVIESTARTTVLKAFGMPRPATDLWRLADSEMPTGASLRAASAISAAVIAAYDYDQPRVRRWQRPRGKALGRLNGSC</sequence>
<dbReference type="SUPFAM" id="SSF55347">
    <property type="entry name" value="Glyceraldehyde-3-phosphate dehydrogenase-like, C-terminal domain"/>
    <property type="match status" value="1"/>
</dbReference>
<dbReference type="PANTHER" id="PTHR43377:SF1">
    <property type="entry name" value="BILIVERDIN REDUCTASE A"/>
    <property type="match status" value="1"/>
</dbReference>
<dbReference type="PANTHER" id="PTHR43377">
    <property type="entry name" value="BILIVERDIN REDUCTASE A"/>
    <property type="match status" value="1"/>
</dbReference>
<dbReference type="Proteomes" id="UP000233766">
    <property type="component" value="Unassembled WGS sequence"/>
</dbReference>
<reference evidence="2 3" key="1">
    <citation type="submission" date="2017-12" db="EMBL/GenBank/DDBJ databases">
        <title>Sequencing the genomes of 1000 Actinobacteria strains.</title>
        <authorList>
            <person name="Klenk H.-P."/>
        </authorList>
    </citation>
    <scope>NUCLEOTIDE SEQUENCE [LARGE SCALE GENOMIC DNA]</scope>
    <source>
        <strain evidence="2 3">DSM 44489</strain>
    </source>
</reference>
<dbReference type="SUPFAM" id="SSF51735">
    <property type="entry name" value="NAD(P)-binding Rossmann-fold domains"/>
    <property type="match status" value="1"/>
</dbReference>
<evidence type="ECO:0000313" key="3">
    <source>
        <dbReference type="Proteomes" id="UP000233766"/>
    </source>
</evidence>
<feature type="domain" description="Gfo/Idh/MocA-like oxidoreductase N-terminal" evidence="1">
    <location>
        <begin position="3"/>
        <end position="116"/>
    </location>
</feature>
<gene>
    <name evidence="2" type="ORF">ATK86_0997</name>
</gene>
<dbReference type="AlphaFoldDB" id="A0A2N3WYM7"/>
<dbReference type="Pfam" id="PF01408">
    <property type="entry name" value="GFO_IDH_MocA"/>
    <property type="match status" value="1"/>
</dbReference>
<keyword evidence="3" id="KW-1185">Reference proteome</keyword>
<accession>A0A2N3WYM7</accession>
<dbReference type="InterPro" id="IPR051450">
    <property type="entry name" value="Gfo/Idh/MocA_Oxidoreductases"/>
</dbReference>
<protein>
    <submittedName>
        <fullName evidence="2">Putative dehydrogenase</fullName>
    </submittedName>
</protein>
<name>A0A2N3WYM7_9NOCA</name>
<dbReference type="Gene3D" id="3.30.360.10">
    <property type="entry name" value="Dihydrodipicolinate Reductase, domain 2"/>
    <property type="match status" value="1"/>
</dbReference>
<evidence type="ECO:0000259" key="1">
    <source>
        <dbReference type="Pfam" id="PF01408"/>
    </source>
</evidence>
<comment type="caution">
    <text evidence="2">The sequence shown here is derived from an EMBL/GenBank/DDBJ whole genome shotgun (WGS) entry which is preliminary data.</text>
</comment>
<dbReference type="InterPro" id="IPR036291">
    <property type="entry name" value="NAD(P)-bd_dom_sf"/>
</dbReference>
<dbReference type="InterPro" id="IPR000683">
    <property type="entry name" value="Gfo/Idh/MocA-like_OxRdtase_N"/>
</dbReference>
<organism evidence="2 3">
    <name type="scientific">Nocardia fluminea</name>
    <dbReference type="NCBI Taxonomy" id="134984"/>
    <lineage>
        <taxon>Bacteria</taxon>
        <taxon>Bacillati</taxon>
        <taxon>Actinomycetota</taxon>
        <taxon>Actinomycetes</taxon>
        <taxon>Mycobacteriales</taxon>
        <taxon>Nocardiaceae</taxon>
        <taxon>Nocardia</taxon>
    </lineage>
</organism>
<dbReference type="GO" id="GO:0000166">
    <property type="term" value="F:nucleotide binding"/>
    <property type="evidence" value="ECO:0007669"/>
    <property type="project" value="InterPro"/>
</dbReference>
<evidence type="ECO:0000313" key="2">
    <source>
        <dbReference type="EMBL" id="PKV98960.1"/>
    </source>
</evidence>